<dbReference type="STRING" id="50990.A0A4Y7PIG1"/>
<reference evidence="1 2" key="1">
    <citation type="submission" date="2018-06" db="EMBL/GenBank/DDBJ databases">
        <title>A transcriptomic atlas of mushroom development highlights an independent origin of complex multicellularity.</title>
        <authorList>
            <consortium name="DOE Joint Genome Institute"/>
            <person name="Krizsan K."/>
            <person name="Almasi E."/>
            <person name="Merenyi Z."/>
            <person name="Sahu N."/>
            <person name="Viragh M."/>
            <person name="Koszo T."/>
            <person name="Mondo S."/>
            <person name="Kiss B."/>
            <person name="Balint B."/>
            <person name="Kues U."/>
            <person name="Barry K."/>
            <person name="Hegedus J.C."/>
            <person name="Henrissat B."/>
            <person name="Johnson J."/>
            <person name="Lipzen A."/>
            <person name="Ohm R."/>
            <person name="Nagy I."/>
            <person name="Pangilinan J."/>
            <person name="Yan J."/>
            <person name="Xiong Y."/>
            <person name="Grigoriev I.V."/>
            <person name="Hibbett D.S."/>
            <person name="Nagy L.G."/>
        </authorList>
    </citation>
    <scope>NUCLEOTIDE SEQUENCE [LARGE SCALE GENOMIC DNA]</scope>
    <source>
        <strain evidence="1 2">SZMC22713</strain>
    </source>
</reference>
<dbReference type="EMBL" id="ML170374">
    <property type="protein sequence ID" value="TDL14200.1"/>
    <property type="molecule type" value="Genomic_DNA"/>
</dbReference>
<proteinExistence type="predicted"/>
<keyword evidence="2" id="KW-1185">Reference proteome</keyword>
<dbReference type="Pfam" id="PF18758">
    <property type="entry name" value="KDZ"/>
    <property type="match status" value="1"/>
</dbReference>
<protein>
    <submittedName>
        <fullName evidence="1">Uncharacterized protein</fullName>
    </submittedName>
</protein>
<dbReference type="VEuPathDB" id="FungiDB:BD410DRAFT_691972"/>
<name>A0A4Y7PIG1_9AGAM</name>
<dbReference type="InterPro" id="IPR040521">
    <property type="entry name" value="KDZ"/>
</dbReference>
<feature type="non-terminal residue" evidence="1">
    <location>
        <position position="423"/>
    </location>
</feature>
<gene>
    <name evidence="1" type="ORF">BD410DRAFT_691972</name>
</gene>
<sequence length="423" mass="47662">IPGSARTCGESIEQIWSGQNAVALSTREMTPGNRQDTLDCHLGGWNHRKVVGLGTLLALMRDAIPMKAEHAKIYAELSNSLPSALVSKWAAMVRAWEADNSQPDPYMAQSKSTTLAAVKLDLAKQEAADAAAGEVSMHEVTASVFLATGMELEDQQRHLCSLIKSASGNSISENTDIQQKRNALEHRIKTWRRLQAIYMPVVAALLEQDHALVEDENAGPVSPEDVNLYLPSDLPSNLQCRCSPAVARKEFLLRVGQADDCILQLRRQLHVKANLWSYRRSSVTGQKAMTRARDLMDRYDQKIKRIADKYRTARVAILALATESDVDVLKRFEVLNDADIRGLGREDADLEGRRVMSWIWRVAVGNRDGEGGGADDDDVNEDMRIEWTKTRARAQRWDEEVTLVFEEMRRTLAFFEWRARFWE</sequence>
<dbReference type="AlphaFoldDB" id="A0A4Y7PIG1"/>
<feature type="non-terminal residue" evidence="1">
    <location>
        <position position="1"/>
    </location>
</feature>
<evidence type="ECO:0000313" key="2">
    <source>
        <dbReference type="Proteomes" id="UP000294933"/>
    </source>
</evidence>
<dbReference type="OrthoDB" id="2804062at2759"/>
<organism evidence="1 2">
    <name type="scientific">Rickenella mellea</name>
    <dbReference type="NCBI Taxonomy" id="50990"/>
    <lineage>
        <taxon>Eukaryota</taxon>
        <taxon>Fungi</taxon>
        <taxon>Dikarya</taxon>
        <taxon>Basidiomycota</taxon>
        <taxon>Agaricomycotina</taxon>
        <taxon>Agaricomycetes</taxon>
        <taxon>Hymenochaetales</taxon>
        <taxon>Rickenellaceae</taxon>
        <taxon>Rickenella</taxon>
    </lineage>
</organism>
<evidence type="ECO:0000313" key="1">
    <source>
        <dbReference type="EMBL" id="TDL14200.1"/>
    </source>
</evidence>
<dbReference type="Proteomes" id="UP000294933">
    <property type="component" value="Unassembled WGS sequence"/>
</dbReference>
<accession>A0A4Y7PIG1</accession>